<dbReference type="AlphaFoldDB" id="A0A9Q1HFT7"/>
<organism evidence="3 4">
    <name type="scientific">Holothuria leucospilota</name>
    <name type="common">Black long sea cucumber</name>
    <name type="synonym">Mertensiothuria leucospilota</name>
    <dbReference type="NCBI Taxonomy" id="206669"/>
    <lineage>
        <taxon>Eukaryota</taxon>
        <taxon>Metazoa</taxon>
        <taxon>Echinodermata</taxon>
        <taxon>Eleutherozoa</taxon>
        <taxon>Echinozoa</taxon>
        <taxon>Holothuroidea</taxon>
        <taxon>Aspidochirotacea</taxon>
        <taxon>Aspidochirotida</taxon>
        <taxon>Holothuriidae</taxon>
        <taxon>Holothuria</taxon>
    </lineage>
</organism>
<protein>
    <recommendedName>
        <fullName evidence="2">Integrase core domain-containing protein</fullName>
    </recommendedName>
</protein>
<gene>
    <name evidence="3" type="ORF">HOLleu_10518</name>
</gene>
<dbReference type="Pfam" id="PF24764">
    <property type="entry name" value="rva_4"/>
    <property type="match status" value="1"/>
</dbReference>
<dbReference type="Proteomes" id="UP001152320">
    <property type="component" value="Chromosome 4"/>
</dbReference>
<evidence type="ECO:0000259" key="2">
    <source>
        <dbReference type="Pfam" id="PF24764"/>
    </source>
</evidence>
<dbReference type="OrthoDB" id="6150415at2759"/>
<dbReference type="PANTHER" id="PTHR46791:SF5">
    <property type="entry name" value="CLR5 DOMAIN-CONTAINING PROTEIN-RELATED"/>
    <property type="match status" value="1"/>
</dbReference>
<keyword evidence="4" id="KW-1185">Reference proteome</keyword>
<name>A0A9Q1HFT7_HOLLE</name>
<dbReference type="InterPro" id="IPR058913">
    <property type="entry name" value="Integrase_dom_put"/>
</dbReference>
<evidence type="ECO:0000313" key="3">
    <source>
        <dbReference type="EMBL" id="KAJ8043438.1"/>
    </source>
</evidence>
<reference evidence="3" key="1">
    <citation type="submission" date="2021-10" db="EMBL/GenBank/DDBJ databases">
        <title>Tropical sea cucumber genome reveals ecological adaptation and Cuvierian tubules defense mechanism.</title>
        <authorList>
            <person name="Chen T."/>
        </authorList>
    </citation>
    <scope>NUCLEOTIDE SEQUENCE</scope>
    <source>
        <strain evidence="3">Nanhai2018</strain>
        <tissue evidence="3">Muscle</tissue>
    </source>
</reference>
<dbReference type="EMBL" id="JAIZAY010000004">
    <property type="protein sequence ID" value="KAJ8043438.1"/>
    <property type="molecule type" value="Genomic_DNA"/>
</dbReference>
<proteinExistence type="predicted"/>
<feature type="chain" id="PRO_5040310399" description="Integrase core domain-containing protein" evidence="1">
    <location>
        <begin position="33"/>
        <end position="191"/>
    </location>
</feature>
<sequence>MGALALLTVPSLSINHFRFLLLCILLPAVTDARESFASVRVLRRQRGSPKYNITPGQLEFLKACRFSKKKIAEILHVSTKTVCRRFREFNLGTKEYKYICSEKLDEMVRSLLAGNHRVGTKAVVTLLHNEGIKVQRKRVRASVRRVDPAGVACRSRRVLKRMAYKVHGPNSLWHLDGNHKLIRFVQCSMVH</sequence>
<evidence type="ECO:0000313" key="4">
    <source>
        <dbReference type="Proteomes" id="UP001152320"/>
    </source>
</evidence>
<keyword evidence="1" id="KW-0732">Signal</keyword>
<feature type="domain" description="Integrase core" evidence="2">
    <location>
        <begin position="164"/>
        <end position="184"/>
    </location>
</feature>
<comment type="caution">
    <text evidence="3">The sequence shown here is derived from an EMBL/GenBank/DDBJ whole genome shotgun (WGS) entry which is preliminary data.</text>
</comment>
<feature type="signal peptide" evidence="1">
    <location>
        <begin position="1"/>
        <end position="32"/>
    </location>
</feature>
<accession>A0A9Q1HFT7</accession>
<dbReference type="PANTHER" id="PTHR46791">
    <property type="entry name" value="EXPRESSED PROTEIN"/>
    <property type="match status" value="1"/>
</dbReference>
<evidence type="ECO:0000256" key="1">
    <source>
        <dbReference type="SAM" id="SignalP"/>
    </source>
</evidence>